<protein>
    <submittedName>
        <fullName evidence="1">Uncharacterized protein</fullName>
    </submittedName>
</protein>
<evidence type="ECO:0000313" key="1">
    <source>
        <dbReference type="EMBL" id="TNN83003.1"/>
    </source>
</evidence>
<sequence length="153" mass="16070">MALGSYEGGGDQAASLHRAMLTDFSSQNLLFASILLVSVWSSCMNQLPSLLREGDALPDSPGEATLFRGEGVSSCQLVSLVVSLGLAGSAASPWVRTVLTAPYWVGVLGSEWRWKPPPNCRPLSSMVGKPSSSMSACTAAVTLLERLNLPCLG</sequence>
<keyword evidence="2" id="KW-1185">Reference proteome</keyword>
<reference evidence="1 2" key="1">
    <citation type="submission" date="2019-03" db="EMBL/GenBank/DDBJ databases">
        <title>First draft genome of Liparis tanakae, snailfish: a comprehensive survey of snailfish specific genes.</title>
        <authorList>
            <person name="Kim W."/>
            <person name="Song I."/>
            <person name="Jeong J.-H."/>
            <person name="Kim D."/>
            <person name="Kim S."/>
            <person name="Ryu S."/>
            <person name="Song J.Y."/>
            <person name="Lee S.K."/>
        </authorList>
    </citation>
    <scope>NUCLEOTIDE SEQUENCE [LARGE SCALE GENOMIC DNA]</scope>
    <source>
        <tissue evidence="1">Muscle</tissue>
    </source>
</reference>
<proteinExistence type="predicted"/>
<gene>
    <name evidence="1" type="ORF">EYF80_006610</name>
</gene>
<comment type="caution">
    <text evidence="1">The sequence shown here is derived from an EMBL/GenBank/DDBJ whole genome shotgun (WGS) entry which is preliminary data.</text>
</comment>
<organism evidence="1 2">
    <name type="scientific">Liparis tanakae</name>
    <name type="common">Tanaka's snailfish</name>
    <dbReference type="NCBI Taxonomy" id="230148"/>
    <lineage>
        <taxon>Eukaryota</taxon>
        <taxon>Metazoa</taxon>
        <taxon>Chordata</taxon>
        <taxon>Craniata</taxon>
        <taxon>Vertebrata</taxon>
        <taxon>Euteleostomi</taxon>
        <taxon>Actinopterygii</taxon>
        <taxon>Neopterygii</taxon>
        <taxon>Teleostei</taxon>
        <taxon>Neoteleostei</taxon>
        <taxon>Acanthomorphata</taxon>
        <taxon>Eupercaria</taxon>
        <taxon>Perciformes</taxon>
        <taxon>Cottioidei</taxon>
        <taxon>Cottales</taxon>
        <taxon>Liparidae</taxon>
        <taxon>Liparis</taxon>
    </lineage>
</organism>
<accession>A0A4Z2J0M0</accession>
<dbReference type="EMBL" id="SRLO01000035">
    <property type="protein sequence ID" value="TNN83003.1"/>
    <property type="molecule type" value="Genomic_DNA"/>
</dbReference>
<name>A0A4Z2J0M0_9TELE</name>
<evidence type="ECO:0000313" key="2">
    <source>
        <dbReference type="Proteomes" id="UP000314294"/>
    </source>
</evidence>
<dbReference type="AlphaFoldDB" id="A0A4Z2J0M0"/>
<dbReference type="Proteomes" id="UP000314294">
    <property type="component" value="Unassembled WGS sequence"/>
</dbReference>